<organism evidence="1 2">
    <name type="scientific">Gigaspora margarita</name>
    <dbReference type="NCBI Taxonomy" id="4874"/>
    <lineage>
        <taxon>Eukaryota</taxon>
        <taxon>Fungi</taxon>
        <taxon>Fungi incertae sedis</taxon>
        <taxon>Mucoromycota</taxon>
        <taxon>Glomeromycotina</taxon>
        <taxon>Glomeromycetes</taxon>
        <taxon>Diversisporales</taxon>
        <taxon>Gigasporaceae</taxon>
        <taxon>Gigaspora</taxon>
    </lineage>
</organism>
<protein>
    <submittedName>
        <fullName evidence="1">18660_t:CDS:1</fullName>
    </submittedName>
</protein>
<reference evidence="1 2" key="1">
    <citation type="submission" date="2021-06" db="EMBL/GenBank/DDBJ databases">
        <authorList>
            <person name="Kallberg Y."/>
            <person name="Tangrot J."/>
            <person name="Rosling A."/>
        </authorList>
    </citation>
    <scope>NUCLEOTIDE SEQUENCE [LARGE SCALE GENOMIC DNA]</scope>
    <source>
        <strain evidence="1 2">120-4 pot B 10/14</strain>
    </source>
</reference>
<gene>
    <name evidence="1" type="ORF">GMARGA_LOCUS25343</name>
</gene>
<proteinExistence type="predicted"/>
<comment type="caution">
    <text evidence="1">The sequence shown here is derived from an EMBL/GenBank/DDBJ whole genome shotgun (WGS) entry which is preliminary data.</text>
</comment>
<sequence>MLNKSSFLNYIDEQNIRVINFNEFVNVSKVGKSGKVKKANSATYENSNKGTSLSDSENYPIFNNYPFERTSSLPDDFIDLDSYIIGPEHL</sequence>
<dbReference type="EMBL" id="CAJVQB010027934">
    <property type="protein sequence ID" value="CAG8811439.1"/>
    <property type="molecule type" value="Genomic_DNA"/>
</dbReference>
<dbReference type="Proteomes" id="UP000789901">
    <property type="component" value="Unassembled WGS sequence"/>
</dbReference>
<feature type="non-terminal residue" evidence="1">
    <location>
        <position position="90"/>
    </location>
</feature>
<accession>A0ABN7W142</accession>
<keyword evidence="2" id="KW-1185">Reference proteome</keyword>
<evidence type="ECO:0000313" key="1">
    <source>
        <dbReference type="EMBL" id="CAG8811439.1"/>
    </source>
</evidence>
<name>A0ABN7W142_GIGMA</name>
<evidence type="ECO:0000313" key="2">
    <source>
        <dbReference type="Proteomes" id="UP000789901"/>
    </source>
</evidence>